<reference evidence="2" key="2">
    <citation type="submission" date="2021-08" db="EMBL/GenBank/DDBJ databases">
        <authorList>
            <person name="Tani A."/>
            <person name="Ola A."/>
            <person name="Ogura Y."/>
            <person name="Katsura K."/>
            <person name="Hayashi T."/>
        </authorList>
    </citation>
    <scope>NUCLEOTIDE SEQUENCE</scope>
    <source>
        <strain evidence="2">DSM 17168</strain>
    </source>
</reference>
<accession>A0ABQ4SJW3</accession>
<feature type="chain" id="PRO_5046378046" description="VrrB protein" evidence="1">
    <location>
        <begin position="26"/>
        <end position="101"/>
    </location>
</feature>
<evidence type="ECO:0000313" key="2">
    <source>
        <dbReference type="EMBL" id="GJE02839.1"/>
    </source>
</evidence>
<name>A0ABQ4SJW3_9HYPH</name>
<dbReference type="RefSeq" id="WP_238240065.1">
    <property type="nucleotide sequence ID" value="NZ_BPQQ01000061.1"/>
</dbReference>
<evidence type="ECO:0008006" key="4">
    <source>
        <dbReference type="Google" id="ProtNLM"/>
    </source>
</evidence>
<evidence type="ECO:0000256" key="1">
    <source>
        <dbReference type="SAM" id="SignalP"/>
    </source>
</evidence>
<organism evidence="2 3">
    <name type="scientific">Methylobacterium isbiliense</name>
    <dbReference type="NCBI Taxonomy" id="315478"/>
    <lineage>
        <taxon>Bacteria</taxon>
        <taxon>Pseudomonadati</taxon>
        <taxon>Pseudomonadota</taxon>
        <taxon>Alphaproteobacteria</taxon>
        <taxon>Hyphomicrobiales</taxon>
        <taxon>Methylobacteriaceae</taxon>
        <taxon>Methylobacterium</taxon>
    </lineage>
</organism>
<comment type="caution">
    <text evidence="2">The sequence shown here is derived from an EMBL/GenBank/DDBJ whole genome shotgun (WGS) entry which is preliminary data.</text>
</comment>
<gene>
    <name evidence="2" type="ORF">GMJLKIPL_4788</name>
</gene>
<feature type="signal peptide" evidence="1">
    <location>
        <begin position="1"/>
        <end position="25"/>
    </location>
</feature>
<keyword evidence="3" id="KW-1185">Reference proteome</keyword>
<keyword evidence="1" id="KW-0732">Signal</keyword>
<protein>
    <recommendedName>
        <fullName evidence="4">VrrB protein</fullName>
    </recommendedName>
</protein>
<dbReference type="EMBL" id="BPQQ01000061">
    <property type="protein sequence ID" value="GJE02839.1"/>
    <property type="molecule type" value="Genomic_DNA"/>
</dbReference>
<reference evidence="2" key="1">
    <citation type="journal article" date="2021" name="Front. Microbiol.">
        <title>Comprehensive Comparative Genomics and Phenotyping of Methylobacterium Species.</title>
        <authorList>
            <person name="Alessa O."/>
            <person name="Ogura Y."/>
            <person name="Fujitani Y."/>
            <person name="Takami H."/>
            <person name="Hayashi T."/>
            <person name="Sahin N."/>
            <person name="Tani A."/>
        </authorList>
    </citation>
    <scope>NUCLEOTIDE SEQUENCE</scope>
    <source>
        <strain evidence="2">DSM 17168</strain>
    </source>
</reference>
<sequence length="101" mass="11741">MLKRTLPFLSALALAAAVSAGAAQAMPLGASVGLAAQGAPETVQQVQWWGHRHHHHGWGHHHHHRGWGHHHWGHHHHYYRPSYYGWGHHHHHHRRHHHWGY</sequence>
<evidence type="ECO:0000313" key="3">
    <source>
        <dbReference type="Proteomes" id="UP001055153"/>
    </source>
</evidence>
<dbReference type="Proteomes" id="UP001055153">
    <property type="component" value="Unassembled WGS sequence"/>
</dbReference>
<proteinExistence type="predicted"/>